<organism evidence="1 2">
    <name type="scientific">Riemerella anatipestifer (strain ATCC 11845 / DSM 15868 / JCM 9532 / NCTC 11014)</name>
    <dbReference type="NCBI Taxonomy" id="693978"/>
    <lineage>
        <taxon>Bacteria</taxon>
        <taxon>Pseudomonadati</taxon>
        <taxon>Bacteroidota</taxon>
        <taxon>Flavobacteriia</taxon>
        <taxon>Flavobacteriales</taxon>
        <taxon>Weeksellaceae</taxon>
        <taxon>Riemerella</taxon>
    </lineage>
</organism>
<dbReference type="HOGENOM" id="CLU_2328151_0_0_10"/>
<dbReference type="GeneID" id="93719074"/>
<proteinExistence type="predicted"/>
<dbReference type="Proteomes" id="UP000010093">
    <property type="component" value="Chromosome"/>
</dbReference>
<dbReference type="PATRIC" id="fig|693978.17.peg.183"/>
<dbReference type="AlphaFoldDB" id="E4TEB9"/>
<dbReference type="KEGG" id="rai:RA0C_0175"/>
<sequence length="98" mass="11353">MVQSFYGSINYDKLLENLKSGKLKTFKHENGTRYINVNVYINDEPDKYENDGSISSPLKEEYHKDNIKSVFIGNLRKSTPKIQEANADDFQDDDDLPF</sequence>
<reference evidence="1 2" key="1">
    <citation type="journal article" date="2012" name="J. Bacteriol.">
        <title>Complete genome sequence of Riemerella anatipestifer reference strain.</title>
        <authorList>
            <person name="Wang X."/>
            <person name="Zhu D."/>
            <person name="Wang M."/>
            <person name="Cheng A."/>
            <person name="Jia R."/>
            <person name="Zhou Y."/>
            <person name="Chen Z."/>
            <person name="Luo Q."/>
            <person name="Liu F."/>
            <person name="Wang Y."/>
            <person name="Chen X.Y."/>
        </authorList>
    </citation>
    <scope>NUCLEOTIDE SEQUENCE [LARGE SCALE GENOMIC DNA]</scope>
    <source>
        <strain evidence="2">DSM 15868</strain>
    </source>
</reference>
<evidence type="ECO:0000313" key="2">
    <source>
        <dbReference type="Proteomes" id="UP000010093"/>
    </source>
</evidence>
<name>E4TEB9_RIEAD</name>
<dbReference type="KEGG" id="ran:Riean_1975"/>
<dbReference type="RefSeq" id="WP_004917937.1">
    <property type="nucleotide sequence ID" value="NC_014738.1"/>
</dbReference>
<accession>E4TEB9</accession>
<dbReference type="EMBL" id="CP003388">
    <property type="protein sequence ID" value="AFD55189.1"/>
    <property type="molecule type" value="Genomic_DNA"/>
</dbReference>
<evidence type="ECO:0000313" key="1">
    <source>
        <dbReference type="EMBL" id="AFD55189.1"/>
    </source>
</evidence>
<protein>
    <submittedName>
        <fullName evidence="1">Uncharacterized protein</fullName>
    </submittedName>
</protein>
<gene>
    <name evidence="1" type="ORF">RA0C_0175</name>
</gene>